<comment type="subcellular location">
    <subcellularLocation>
        <location evidence="1">Endomembrane system</location>
        <topology evidence="1">Multi-pass membrane protein</topology>
    </subcellularLocation>
</comment>
<evidence type="ECO:0008006" key="9">
    <source>
        <dbReference type="Google" id="ProtNLM"/>
    </source>
</evidence>
<dbReference type="Proteomes" id="UP000305067">
    <property type="component" value="Unassembled WGS sequence"/>
</dbReference>
<feature type="compositionally biased region" description="Low complexity" evidence="5">
    <location>
        <begin position="15"/>
        <end position="31"/>
    </location>
</feature>
<dbReference type="Pfam" id="PF10332">
    <property type="entry name" value="DUF2418"/>
    <property type="match status" value="1"/>
</dbReference>
<keyword evidence="4 6" id="KW-0472">Membrane</keyword>
<dbReference type="GO" id="GO:0007096">
    <property type="term" value="P:regulation of exit from mitosis"/>
    <property type="evidence" value="ECO:0007669"/>
    <property type="project" value="TreeGrafter"/>
</dbReference>
<dbReference type="PANTHER" id="PTHR28293:SF1">
    <property type="entry name" value="NUCLEAR RIM PROTEIN 1"/>
    <property type="match status" value="1"/>
</dbReference>
<evidence type="ECO:0000256" key="6">
    <source>
        <dbReference type="SAM" id="Phobius"/>
    </source>
</evidence>
<evidence type="ECO:0000256" key="2">
    <source>
        <dbReference type="ARBA" id="ARBA00022692"/>
    </source>
</evidence>
<dbReference type="OrthoDB" id="3363151at2759"/>
<dbReference type="STRING" id="1884261.A0A5C3QZU2"/>
<evidence type="ECO:0000256" key="4">
    <source>
        <dbReference type="ARBA" id="ARBA00023136"/>
    </source>
</evidence>
<gene>
    <name evidence="7" type="ORF">BDV98DRAFT_558035</name>
</gene>
<feature type="region of interest" description="Disordered" evidence="5">
    <location>
        <begin position="1"/>
        <end position="94"/>
    </location>
</feature>
<name>A0A5C3QZU2_9AGAR</name>
<proteinExistence type="predicted"/>
<evidence type="ECO:0000313" key="8">
    <source>
        <dbReference type="Proteomes" id="UP000305067"/>
    </source>
</evidence>
<keyword evidence="3 6" id="KW-1133">Transmembrane helix</keyword>
<feature type="transmembrane region" description="Helical" evidence="6">
    <location>
        <begin position="181"/>
        <end position="202"/>
    </location>
</feature>
<dbReference type="AlphaFoldDB" id="A0A5C3QZU2"/>
<reference evidence="7 8" key="1">
    <citation type="journal article" date="2019" name="Nat. Ecol. Evol.">
        <title>Megaphylogeny resolves global patterns of mushroom evolution.</title>
        <authorList>
            <person name="Varga T."/>
            <person name="Krizsan K."/>
            <person name="Foldi C."/>
            <person name="Dima B."/>
            <person name="Sanchez-Garcia M."/>
            <person name="Sanchez-Ramirez S."/>
            <person name="Szollosi G.J."/>
            <person name="Szarkandi J.G."/>
            <person name="Papp V."/>
            <person name="Albert L."/>
            <person name="Andreopoulos W."/>
            <person name="Angelini C."/>
            <person name="Antonin V."/>
            <person name="Barry K.W."/>
            <person name="Bougher N.L."/>
            <person name="Buchanan P."/>
            <person name="Buyck B."/>
            <person name="Bense V."/>
            <person name="Catcheside P."/>
            <person name="Chovatia M."/>
            <person name="Cooper J."/>
            <person name="Damon W."/>
            <person name="Desjardin D."/>
            <person name="Finy P."/>
            <person name="Geml J."/>
            <person name="Haridas S."/>
            <person name="Hughes K."/>
            <person name="Justo A."/>
            <person name="Karasinski D."/>
            <person name="Kautmanova I."/>
            <person name="Kiss B."/>
            <person name="Kocsube S."/>
            <person name="Kotiranta H."/>
            <person name="LaButti K.M."/>
            <person name="Lechner B.E."/>
            <person name="Liimatainen K."/>
            <person name="Lipzen A."/>
            <person name="Lukacs Z."/>
            <person name="Mihaltcheva S."/>
            <person name="Morgado L.N."/>
            <person name="Niskanen T."/>
            <person name="Noordeloos M.E."/>
            <person name="Ohm R.A."/>
            <person name="Ortiz-Santana B."/>
            <person name="Ovrebo C."/>
            <person name="Racz N."/>
            <person name="Riley R."/>
            <person name="Savchenko A."/>
            <person name="Shiryaev A."/>
            <person name="Soop K."/>
            <person name="Spirin V."/>
            <person name="Szebenyi C."/>
            <person name="Tomsovsky M."/>
            <person name="Tulloss R.E."/>
            <person name="Uehling J."/>
            <person name="Grigoriev I.V."/>
            <person name="Vagvolgyi C."/>
            <person name="Papp T."/>
            <person name="Martin F.M."/>
            <person name="Miettinen O."/>
            <person name="Hibbett D.S."/>
            <person name="Nagy L.G."/>
        </authorList>
    </citation>
    <scope>NUCLEOTIDE SEQUENCE [LARGE SCALE GENOMIC DNA]</scope>
    <source>
        <strain evidence="7 8">CBS 309.79</strain>
    </source>
</reference>
<dbReference type="GO" id="GO:0043007">
    <property type="term" value="P:maintenance of rDNA"/>
    <property type="evidence" value="ECO:0007669"/>
    <property type="project" value="TreeGrafter"/>
</dbReference>
<feature type="compositionally biased region" description="Low complexity" evidence="5">
    <location>
        <begin position="52"/>
        <end position="64"/>
    </location>
</feature>
<evidence type="ECO:0000256" key="3">
    <source>
        <dbReference type="ARBA" id="ARBA00022989"/>
    </source>
</evidence>
<dbReference type="PANTHER" id="PTHR28293">
    <property type="entry name" value="NUCLEAR RIM PROTEIN 1"/>
    <property type="match status" value="1"/>
</dbReference>
<accession>A0A5C3QZU2</accession>
<evidence type="ECO:0000313" key="7">
    <source>
        <dbReference type="EMBL" id="TFL07546.1"/>
    </source>
</evidence>
<protein>
    <recommendedName>
        <fullName evidence="9">Nuclear rim protein 1</fullName>
    </recommendedName>
</protein>
<evidence type="ECO:0000256" key="5">
    <source>
        <dbReference type="SAM" id="MobiDB-lite"/>
    </source>
</evidence>
<keyword evidence="2 6" id="KW-0812">Transmembrane</keyword>
<dbReference type="InterPro" id="IPR018819">
    <property type="entry name" value="Nur1/Mug154"/>
</dbReference>
<sequence>MDLRRLAQSNAANNTPTKRSTGTGTPSTPASPHLPATPVTPVNRISAGLYRSPASTPSISSSTPFDWKAARSRKPPPFGTLTSAKKGPRPSTAGNAVKKYVRKKGFFEKLSAIPSRIAFEIAVFPNNLPLPTPATSASIIGGGLHLFNLYIRVCQASKVPEKDMGWEDMYRESENRSWFDWTVPATLLLIAGSLLNAIMLFSRIKLYRLHRRADPVSSPNAMFVSAQLDFEPLKPPSLSSRIGSGIWGAFVGAWRWLLGTGDAASKPARTYQVQQIQMWAPGPLELALFCVYSPVHTLLWLATSTSNWILLVLIMVLVSVQLHAMMFSYTALIKDKEIIAAEVMNEYNEGFVYPRINPIRRDVAVMTHQSEVVNVWED</sequence>
<dbReference type="EMBL" id="ML178814">
    <property type="protein sequence ID" value="TFL07546.1"/>
    <property type="molecule type" value="Genomic_DNA"/>
</dbReference>
<dbReference type="GO" id="GO:0012505">
    <property type="term" value="C:endomembrane system"/>
    <property type="evidence" value="ECO:0007669"/>
    <property type="project" value="UniProtKB-SubCell"/>
</dbReference>
<evidence type="ECO:0000256" key="1">
    <source>
        <dbReference type="ARBA" id="ARBA00004127"/>
    </source>
</evidence>
<feature type="transmembrane region" description="Helical" evidence="6">
    <location>
        <begin position="308"/>
        <end position="329"/>
    </location>
</feature>
<organism evidence="7 8">
    <name type="scientific">Pterulicium gracile</name>
    <dbReference type="NCBI Taxonomy" id="1884261"/>
    <lineage>
        <taxon>Eukaryota</taxon>
        <taxon>Fungi</taxon>
        <taxon>Dikarya</taxon>
        <taxon>Basidiomycota</taxon>
        <taxon>Agaricomycotina</taxon>
        <taxon>Agaricomycetes</taxon>
        <taxon>Agaricomycetidae</taxon>
        <taxon>Agaricales</taxon>
        <taxon>Pleurotineae</taxon>
        <taxon>Pterulaceae</taxon>
        <taxon>Pterulicium</taxon>
    </lineage>
</organism>
<keyword evidence="8" id="KW-1185">Reference proteome</keyword>